<evidence type="ECO:0000313" key="3">
    <source>
        <dbReference type="Proteomes" id="UP001642464"/>
    </source>
</evidence>
<dbReference type="Gene3D" id="3.40.50.150">
    <property type="entry name" value="Vaccinia Virus protein VP39"/>
    <property type="match status" value="1"/>
</dbReference>
<accession>A0ABP0JN67</accession>
<comment type="caution">
    <text evidence="2">The sequence shown here is derived from an EMBL/GenBank/DDBJ whole genome shotgun (WGS) entry which is preliminary data.</text>
</comment>
<dbReference type="InterPro" id="IPR002052">
    <property type="entry name" value="DNA_methylase_N6_adenine_CS"/>
</dbReference>
<proteinExistence type="predicted"/>
<feature type="non-terminal residue" evidence="2">
    <location>
        <position position="221"/>
    </location>
</feature>
<dbReference type="EMBL" id="CAXAMM010007835">
    <property type="protein sequence ID" value="CAK9015534.1"/>
    <property type="molecule type" value="Genomic_DNA"/>
</dbReference>
<dbReference type="SUPFAM" id="SSF53335">
    <property type="entry name" value="S-adenosyl-L-methionine-dependent methyltransferases"/>
    <property type="match status" value="1"/>
</dbReference>
<dbReference type="PANTHER" id="PTHR18895:SF74">
    <property type="entry name" value="MTRF1L RELEASE FACTOR GLUTAMINE METHYLTRANSFERASE"/>
    <property type="match status" value="1"/>
</dbReference>
<name>A0ABP0JN67_9DINO</name>
<dbReference type="GO" id="GO:0032259">
    <property type="term" value="P:methylation"/>
    <property type="evidence" value="ECO:0007669"/>
    <property type="project" value="UniProtKB-KW"/>
</dbReference>
<dbReference type="PROSITE" id="PS00092">
    <property type="entry name" value="N6_MTASE"/>
    <property type="match status" value="1"/>
</dbReference>
<keyword evidence="2" id="KW-0808">Transferase</keyword>
<dbReference type="InterPro" id="IPR050320">
    <property type="entry name" value="N5-glutamine_MTase"/>
</dbReference>
<protein>
    <submittedName>
        <fullName evidence="2">Release factor glutamine methyltransferase (RF MTase) (N5-glutamine methyltransferase PrmC) (Protein-(Glutamine-N5) MTase PrmC) (Protein-glutamine N-methyltransferase PrmC)</fullName>
    </submittedName>
</protein>
<evidence type="ECO:0000313" key="2">
    <source>
        <dbReference type="EMBL" id="CAK9015534.1"/>
    </source>
</evidence>
<organism evidence="2 3">
    <name type="scientific">Durusdinium trenchii</name>
    <dbReference type="NCBI Taxonomy" id="1381693"/>
    <lineage>
        <taxon>Eukaryota</taxon>
        <taxon>Sar</taxon>
        <taxon>Alveolata</taxon>
        <taxon>Dinophyceae</taxon>
        <taxon>Suessiales</taxon>
        <taxon>Symbiodiniaceae</taxon>
        <taxon>Durusdinium</taxon>
    </lineage>
</organism>
<evidence type="ECO:0000259" key="1">
    <source>
        <dbReference type="Pfam" id="PF05175"/>
    </source>
</evidence>
<dbReference type="PANTHER" id="PTHR18895">
    <property type="entry name" value="HEMK METHYLTRANSFERASE"/>
    <property type="match status" value="1"/>
</dbReference>
<gene>
    <name evidence="2" type="ORF">SCF082_LOCUS12806</name>
</gene>
<dbReference type="Pfam" id="PF05175">
    <property type="entry name" value="MTS"/>
    <property type="match status" value="1"/>
</dbReference>
<feature type="domain" description="Methyltransferase small" evidence="1">
    <location>
        <begin position="54"/>
        <end position="153"/>
    </location>
</feature>
<reference evidence="2 3" key="1">
    <citation type="submission" date="2024-02" db="EMBL/GenBank/DDBJ databases">
        <authorList>
            <person name="Chen Y."/>
            <person name="Shah S."/>
            <person name="Dougan E. K."/>
            <person name="Thang M."/>
            <person name="Chan C."/>
        </authorList>
    </citation>
    <scope>NUCLEOTIDE SEQUENCE [LARGE SCALE GENOMIC DNA]</scope>
</reference>
<dbReference type="GO" id="GO:0008168">
    <property type="term" value="F:methyltransferase activity"/>
    <property type="evidence" value="ECO:0007669"/>
    <property type="project" value="UniProtKB-KW"/>
</dbReference>
<sequence length="221" mass="23986">RYRGPVSSTDLFDARGQTGCLITADGLRLKLRRGVFVPRGESRHSIRAAVRVLDELASPDLRLLDVTLGVGNVVLPLLKRYPHARAWGMDINPTAVALARENADGNGLGQQVGAFEQQDLKDFKPMQGQTSSFHLILANPPYSAEKAERLKNYQEQSESGKSGSLLLSVAHLAQAALAPEGRLVLQVPQEETGFIARVLCADGHLVVEDETRNTLTLAVAK</sequence>
<feature type="non-terminal residue" evidence="2">
    <location>
        <position position="1"/>
    </location>
</feature>
<dbReference type="CDD" id="cd02440">
    <property type="entry name" value="AdoMet_MTases"/>
    <property type="match status" value="1"/>
</dbReference>
<keyword evidence="2" id="KW-0489">Methyltransferase</keyword>
<keyword evidence="3" id="KW-1185">Reference proteome</keyword>
<dbReference type="InterPro" id="IPR029063">
    <property type="entry name" value="SAM-dependent_MTases_sf"/>
</dbReference>
<dbReference type="Proteomes" id="UP001642464">
    <property type="component" value="Unassembled WGS sequence"/>
</dbReference>
<dbReference type="InterPro" id="IPR007848">
    <property type="entry name" value="Small_mtfrase_dom"/>
</dbReference>